<dbReference type="InterPro" id="IPR013087">
    <property type="entry name" value="Znf_C2H2_type"/>
</dbReference>
<evidence type="ECO:0000259" key="2">
    <source>
        <dbReference type="Pfam" id="PF13912"/>
    </source>
</evidence>
<proteinExistence type="predicted"/>
<organism evidence="3 4">
    <name type="scientific">Thalictrum thalictroides</name>
    <name type="common">Rue-anemone</name>
    <name type="synonym">Anemone thalictroides</name>
    <dbReference type="NCBI Taxonomy" id="46969"/>
    <lineage>
        <taxon>Eukaryota</taxon>
        <taxon>Viridiplantae</taxon>
        <taxon>Streptophyta</taxon>
        <taxon>Embryophyta</taxon>
        <taxon>Tracheophyta</taxon>
        <taxon>Spermatophyta</taxon>
        <taxon>Magnoliopsida</taxon>
        <taxon>Ranunculales</taxon>
        <taxon>Ranunculaceae</taxon>
        <taxon>Thalictroideae</taxon>
        <taxon>Thalictrum</taxon>
    </lineage>
</organism>
<dbReference type="Proteomes" id="UP000554482">
    <property type="component" value="Unassembled WGS sequence"/>
</dbReference>
<feature type="region of interest" description="Disordered" evidence="1">
    <location>
        <begin position="182"/>
        <end position="206"/>
    </location>
</feature>
<feature type="domain" description="C2H2-type" evidence="2">
    <location>
        <begin position="267"/>
        <end position="285"/>
    </location>
</feature>
<dbReference type="Pfam" id="PF13912">
    <property type="entry name" value="zf-C2H2_6"/>
    <property type="match status" value="1"/>
</dbReference>
<evidence type="ECO:0000256" key="1">
    <source>
        <dbReference type="SAM" id="MobiDB-lite"/>
    </source>
</evidence>
<accession>A0A7J6VIQ8</accession>
<comment type="caution">
    <text evidence="3">The sequence shown here is derived from an EMBL/GenBank/DDBJ whole genome shotgun (WGS) entry which is preliminary data.</text>
</comment>
<evidence type="ECO:0000313" key="4">
    <source>
        <dbReference type="Proteomes" id="UP000554482"/>
    </source>
</evidence>
<feature type="non-terminal residue" evidence="3">
    <location>
        <position position="338"/>
    </location>
</feature>
<feature type="compositionally biased region" description="Polar residues" evidence="1">
    <location>
        <begin position="82"/>
        <end position="94"/>
    </location>
</feature>
<dbReference type="AlphaFoldDB" id="A0A7J6VIQ8"/>
<reference evidence="3 4" key="1">
    <citation type="submission" date="2020-06" db="EMBL/GenBank/DDBJ databases">
        <title>Transcriptomic and genomic resources for Thalictrum thalictroides and T. hernandezii: Facilitating candidate gene discovery in an emerging model plant lineage.</title>
        <authorList>
            <person name="Arias T."/>
            <person name="Riano-Pachon D.M."/>
            <person name="Di Stilio V.S."/>
        </authorList>
    </citation>
    <scope>NUCLEOTIDE SEQUENCE [LARGE SCALE GENOMIC DNA]</scope>
    <source>
        <strain evidence="4">cv. WT478/WT964</strain>
        <tissue evidence="3">Leaves</tissue>
    </source>
</reference>
<gene>
    <name evidence="3" type="ORF">FRX31_025600</name>
</gene>
<evidence type="ECO:0000313" key="3">
    <source>
        <dbReference type="EMBL" id="KAF5184813.1"/>
    </source>
</evidence>
<keyword evidence="4" id="KW-1185">Reference proteome</keyword>
<feature type="region of interest" description="Disordered" evidence="1">
    <location>
        <begin position="35"/>
        <end position="97"/>
    </location>
</feature>
<feature type="compositionally biased region" description="Basic and acidic residues" evidence="1">
    <location>
        <begin position="45"/>
        <end position="56"/>
    </location>
</feature>
<name>A0A7J6VIQ8_THATH</name>
<dbReference type="EMBL" id="JABWDY010031559">
    <property type="protein sequence ID" value="KAF5184813.1"/>
    <property type="molecule type" value="Genomic_DNA"/>
</dbReference>
<protein>
    <recommendedName>
        <fullName evidence="2">C2H2-type domain-containing protein</fullName>
    </recommendedName>
</protein>
<sequence length="338" mass="37596">MIPRKRLPANDHIEKPKEEVTSCLICGKILQSQKEMRSHICSQPDRQRETMDDHQEPSSSDGGMKGLIAMAKLAKKKRSGNKTHSSSTAINSGHNKQEDQLEYKNDAHSVILITSTPHHNEDSHEGKDQELLTTKCKTFDELKTDVSHQDFTCLMSKKQRIDERSIANNKVVKFEHTTYNKSSTQQTLGGQRSGRHKNYSNFNRTGGKKFFPTPQAMGGHRSSQYQGKIKDGQEKSALANDKAVEEENQSAGIVIGLTGQVGSNQSKVCNKLLPRGHALGGHQRCQSDAPSVIEAPTTFGAISSTHSKKQGHHQLEHKSDARNLITSTFLYEKHLPPK</sequence>